<keyword evidence="7" id="KW-1185">Reference proteome</keyword>
<evidence type="ECO:0000259" key="5">
    <source>
        <dbReference type="SMART" id="SM00672"/>
    </source>
</evidence>
<dbReference type="PANTHER" id="PTHR12203">
    <property type="entry name" value="KDEL LYS-ASP-GLU-LEU CONTAINING - RELATED"/>
    <property type="match status" value="1"/>
</dbReference>
<evidence type="ECO:0000313" key="7">
    <source>
        <dbReference type="Proteomes" id="UP001485043"/>
    </source>
</evidence>
<feature type="domain" description="Glycosyl transferase CAP10" evidence="5">
    <location>
        <begin position="208"/>
        <end position="388"/>
    </location>
</feature>
<dbReference type="InterPro" id="IPR006598">
    <property type="entry name" value="CAP10"/>
</dbReference>
<name>A0AAW1T0Y9_9CHLO</name>
<accession>A0AAW1T0Y9</accession>
<dbReference type="PANTHER" id="PTHR12203:SF35">
    <property type="entry name" value="PROTEIN O-GLUCOSYLTRANSFERASE 1"/>
    <property type="match status" value="1"/>
</dbReference>
<gene>
    <name evidence="6" type="ORF">WJX84_011176</name>
</gene>
<dbReference type="SMART" id="SM00672">
    <property type="entry name" value="CAP10"/>
    <property type="match status" value="1"/>
</dbReference>
<feature type="region of interest" description="Disordered" evidence="3">
    <location>
        <begin position="85"/>
        <end position="116"/>
    </location>
</feature>
<reference evidence="6 7" key="1">
    <citation type="journal article" date="2024" name="Nat. Commun.">
        <title>Phylogenomics reveals the evolutionary origins of lichenization in chlorophyte algae.</title>
        <authorList>
            <person name="Puginier C."/>
            <person name="Libourel C."/>
            <person name="Otte J."/>
            <person name="Skaloud P."/>
            <person name="Haon M."/>
            <person name="Grisel S."/>
            <person name="Petersen M."/>
            <person name="Berrin J.G."/>
            <person name="Delaux P.M."/>
            <person name="Dal Grande F."/>
            <person name="Keller J."/>
        </authorList>
    </citation>
    <scope>NUCLEOTIDE SEQUENCE [LARGE SCALE GENOMIC DNA]</scope>
    <source>
        <strain evidence="6 7">SAG 2523</strain>
    </source>
</reference>
<evidence type="ECO:0000256" key="3">
    <source>
        <dbReference type="SAM" id="MobiDB-lite"/>
    </source>
</evidence>
<dbReference type="AlphaFoldDB" id="A0AAW1T0Y9"/>
<comment type="similarity">
    <text evidence="1">Belongs to the glycosyltransferase 90 family.</text>
</comment>
<evidence type="ECO:0000256" key="1">
    <source>
        <dbReference type="ARBA" id="ARBA00010118"/>
    </source>
</evidence>
<keyword evidence="4" id="KW-0732">Signal</keyword>
<evidence type="ECO:0000313" key="6">
    <source>
        <dbReference type="EMBL" id="KAK9862578.1"/>
    </source>
</evidence>
<evidence type="ECO:0000256" key="2">
    <source>
        <dbReference type="ARBA" id="ARBA00022679"/>
    </source>
</evidence>
<dbReference type="GO" id="GO:0016740">
    <property type="term" value="F:transferase activity"/>
    <property type="evidence" value="ECO:0007669"/>
    <property type="project" value="UniProtKB-KW"/>
</dbReference>
<comment type="caution">
    <text evidence="6">The sequence shown here is derived from an EMBL/GenBank/DDBJ whole genome shotgun (WGS) entry which is preliminary data.</text>
</comment>
<feature type="signal peptide" evidence="4">
    <location>
        <begin position="1"/>
        <end position="25"/>
    </location>
</feature>
<sequence>MVSRYAAALVPCLVLCSLPALYARALELEGLSGPRPLSWHSTGSIDEDVRPVTRGHRHHWPWQRRLRQQEQGLVAAQPGQAVEIGQQPPASAPAPAEQEPQEQQQQQQKQRKQPVRQQKNLWNLDQLGSDPDKAHLLRGVDRDLSPFRHRGVTLQMIEQVYCTFNLQSFRVQILDNQIYIAGELPGFRDLNLRNKRILALLASHYPDDLPDVDFVIQNSDWLPPNFNGSHEDCRQQGPMFTANKKPEDHHGILFPDESWLDWEEEQMLVYAAARRHPWEQRDRRLLFRGAPTGDRARLLNSSLGELDSDLLNIQVHEKNVVITEPIRNPAKASAQLSGLVRRLQANLTRSQAIAAEGQRLAMNVLTMDNAFSYWHHLLWEYSRLQQFTPTLHHDAVPLDRSIFQPQESVQMDFSQRLCHICLPQPTDNRTLAAFTGEHYLEKPS</sequence>
<protein>
    <recommendedName>
        <fullName evidence="5">Glycosyl transferase CAP10 domain-containing protein</fullName>
    </recommendedName>
</protein>
<proteinExistence type="inferred from homology"/>
<dbReference type="EMBL" id="JALJOV010000586">
    <property type="protein sequence ID" value="KAK9862578.1"/>
    <property type="molecule type" value="Genomic_DNA"/>
</dbReference>
<feature type="chain" id="PRO_5043351550" description="Glycosyl transferase CAP10 domain-containing protein" evidence="4">
    <location>
        <begin position="26"/>
        <end position="444"/>
    </location>
</feature>
<evidence type="ECO:0000256" key="4">
    <source>
        <dbReference type="SAM" id="SignalP"/>
    </source>
</evidence>
<keyword evidence="2" id="KW-0808">Transferase</keyword>
<dbReference type="Proteomes" id="UP001485043">
    <property type="component" value="Unassembled WGS sequence"/>
</dbReference>
<feature type="compositionally biased region" description="Low complexity" evidence="3">
    <location>
        <begin position="86"/>
        <end position="108"/>
    </location>
</feature>
<dbReference type="Pfam" id="PF05686">
    <property type="entry name" value="Glyco_transf_90"/>
    <property type="match status" value="2"/>
</dbReference>
<organism evidence="6 7">
    <name type="scientific">Apatococcus fuscideae</name>
    <dbReference type="NCBI Taxonomy" id="2026836"/>
    <lineage>
        <taxon>Eukaryota</taxon>
        <taxon>Viridiplantae</taxon>
        <taxon>Chlorophyta</taxon>
        <taxon>core chlorophytes</taxon>
        <taxon>Trebouxiophyceae</taxon>
        <taxon>Chlorellales</taxon>
        <taxon>Chlorellaceae</taxon>
        <taxon>Apatococcus</taxon>
    </lineage>
</organism>
<dbReference type="InterPro" id="IPR051091">
    <property type="entry name" value="O-Glucosyltr/Glycosyltrsf_90"/>
</dbReference>